<sequence length="68" mass="7465">MFIDLASTALGQIFLRCNDDPVTSLTNFDDDLRQSYDATTKALAGTFACDRPRHLAARGSDPTDSEVR</sequence>
<proteinExistence type="predicted"/>
<dbReference type="Proteomes" id="UP000064967">
    <property type="component" value="Chromosome"/>
</dbReference>
<dbReference type="EMBL" id="CP012333">
    <property type="protein sequence ID" value="AKV01445.1"/>
    <property type="molecule type" value="Genomic_DNA"/>
</dbReference>
<dbReference type="KEGG" id="llu:AKJ09_08108"/>
<accession>A0A0K1Q7Q9</accession>
<protein>
    <submittedName>
        <fullName evidence="1">Uncharacterized protein</fullName>
    </submittedName>
</protein>
<reference evidence="1 2" key="1">
    <citation type="submission" date="2015-08" db="EMBL/GenBank/DDBJ databases">
        <authorList>
            <person name="Babu N.S."/>
            <person name="Beckwith C.J."/>
            <person name="Beseler K.G."/>
            <person name="Brison A."/>
            <person name="Carone J.V."/>
            <person name="Caskin T.P."/>
            <person name="Diamond M."/>
            <person name="Durham M.E."/>
            <person name="Foxe J.M."/>
            <person name="Go M."/>
            <person name="Henderson B.A."/>
            <person name="Jones I.B."/>
            <person name="McGettigan J.A."/>
            <person name="Micheletti S.J."/>
            <person name="Nasrallah M.E."/>
            <person name="Ortiz D."/>
            <person name="Piller C.R."/>
            <person name="Privatt S.R."/>
            <person name="Schneider S.L."/>
            <person name="Sharp S."/>
            <person name="Smith T.C."/>
            <person name="Stanton J.D."/>
            <person name="Ullery H.E."/>
            <person name="Wilson R.J."/>
            <person name="Serrano M.G."/>
            <person name="Buck G."/>
            <person name="Lee V."/>
            <person name="Wang Y."/>
            <person name="Carvalho R."/>
            <person name="Voegtly L."/>
            <person name="Shi R."/>
            <person name="Duckworth R."/>
            <person name="Johnson A."/>
            <person name="Loviza R."/>
            <person name="Walstead R."/>
            <person name="Shah Z."/>
            <person name="Kiflezghi M."/>
            <person name="Wade K."/>
            <person name="Ball S.L."/>
            <person name="Bradley K.W."/>
            <person name="Asai D.J."/>
            <person name="Bowman C.A."/>
            <person name="Russell D.A."/>
            <person name="Pope W.H."/>
            <person name="Jacobs-Sera D."/>
            <person name="Hendrix R.W."/>
            <person name="Hatfull G.F."/>
        </authorList>
    </citation>
    <scope>NUCLEOTIDE SEQUENCE [LARGE SCALE GENOMIC DNA]</scope>
    <source>
        <strain evidence="1 2">DSM 27648</strain>
    </source>
</reference>
<name>A0A0K1Q7Q9_9BACT</name>
<dbReference type="AlphaFoldDB" id="A0A0K1Q7Q9"/>
<organism evidence="1 2">
    <name type="scientific">Labilithrix luteola</name>
    <dbReference type="NCBI Taxonomy" id="1391654"/>
    <lineage>
        <taxon>Bacteria</taxon>
        <taxon>Pseudomonadati</taxon>
        <taxon>Myxococcota</taxon>
        <taxon>Polyangia</taxon>
        <taxon>Polyangiales</taxon>
        <taxon>Labilitrichaceae</taxon>
        <taxon>Labilithrix</taxon>
    </lineage>
</organism>
<keyword evidence="2" id="KW-1185">Reference proteome</keyword>
<gene>
    <name evidence="1" type="ORF">AKJ09_08108</name>
</gene>
<evidence type="ECO:0000313" key="1">
    <source>
        <dbReference type="EMBL" id="AKV01445.1"/>
    </source>
</evidence>
<dbReference type="RefSeq" id="WP_146652543.1">
    <property type="nucleotide sequence ID" value="NZ_CP012333.1"/>
</dbReference>
<evidence type="ECO:0000313" key="2">
    <source>
        <dbReference type="Proteomes" id="UP000064967"/>
    </source>
</evidence>